<evidence type="ECO:0000313" key="1">
    <source>
        <dbReference type="EMBL" id="PKY09184.1"/>
    </source>
</evidence>
<sequence length="215" mass="24221">MVASSVKDDASFTFWCSIDIYPGILLSRGLSQPRFLWCMHCLRTAVKNFDPAADESSTVKCFIDGKTLVLCRQCSSRNAVCDEAMTGILGDGHDLVKIREFLSNALDRLQLLILSHLESYNAVPAAIRRVYLYQHLTNAGKLRARHYDFVFCERRCVVLSTSAEISQGKWRQSQAPLLTITKTQTGTVDREQLEDKLRGCILSCVIEREDHGCNI</sequence>
<dbReference type="EMBL" id="MSFM01000001">
    <property type="protein sequence ID" value="PKY09184.1"/>
    <property type="molecule type" value="Genomic_DNA"/>
</dbReference>
<dbReference type="VEuPathDB" id="FungiDB:P168DRAFT_278688"/>
<dbReference type="RefSeq" id="XP_024697778.1">
    <property type="nucleotide sequence ID" value="XM_024835707.1"/>
</dbReference>
<gene>
    <name evidence="1" type="ORF">P168DRAFT_278688</name>
</gene>
<evidence type="ECO:0000313" key="2">
    <source>
        <dbReference type="Proteomes" id="UP000234254"/>
    </source>
</evidence>
<name>A0A2I1DH33_ASPC2</name>
<organism evidence="1 2">
    <name type="scientific">Aspergillus campestris (strain IBT 28561)</name>
    <dbReference type="NCBI Taxonomy" id="1392248"/>
    <lineage>
        <taxon>Eukaryota</taxon>
        <taxon>Fungi</taxon>
        <taxon>Dikarya</taxon>
        <taxon>Ascomycota</taxon>
        <taxon>Pezizomycotina</taxon>
        <taxon>Eurotiomycetes</taxon>
        <taxon>Eurotiomycetidae</taxon>
        <taxon>Eurotiales</taxon>
        <taxon>Aspergillaceae</taxon>
        <taxon>Aspergillus</taxon>
        <taxon>Aspergillus subgen. Circumdati</taxon>
    </lineage>
</organism>
<reference evidence="1" key="1">
    <citation type="submission" date="2016-12" db="EMBL/GenBank/DDBJ databases">
        <title>The genomes of Aspergillus section Nigri reveals drivers in fungal speciation.</title>
        <authorList>
            <consortium name="DOE Joint Genome Institute"/>
            <person name="Vesth T.C."/>
            <person name="Nybo J."/>
            <person name="Theobald S."/>
            <person name="Brandl J."/>
            <person name="Frisvad J.C."/>
            <person name="Nielsen K.F."/>
            <person name="Lyhne E.K."/>
            <person name="Kogle M.E."/>
            <person name="Kuo A."/>
            <person name="Riley R."/>
            <person name="Clum A."/>
            <person name="Nolan M."/>
            <person name="Lipzen A."/>
            <person name="Salamov A."/>
            <person name="Henrissat B."/>
            <person name="Wiebenga A."/>
            <person name="De vries R.P."/>
            <person name="Grigoriev I.V."/>
            <person name="Mortensen U.H."/>
            <person name="Andersen M.R."/>
            <person name="Baker S.E."/>
        </authorList>
    </citation>
    <scope>NUCLEOTIDE SEQUENCE</scope>
    <source>
        <strain evidence="1">IBT 28561</strain>
    </source>
</reference>
<dbReference type="AlphaFoldDB" id="A0A2I1DH33"/>
<dbReference type="GeneID" id="36543231"/>
<dbReference type="Proteomes" id="UP000234254">
    <property type="component" value="Unassembled WGS sequence"/>
</dbReference>
<proteinExistence type="predicted"/>
<dbReference type="OrthoDB" id="4490934at2759"/>
<comment type="caution">
    <text evidence="1">The sequence shown here is derived from an EMBL/GenBank/DDBJ whole genome shotgun (WGS) entry which is preliminary data.</text>
</comment>
<accession>A0A2I1DH33</accession>
<protein>
    <submittedName>
        <fullName evidence="1">Uncharacterized protein</fullName>
    </submittedName>
</protein>
<keyword evidence="2" id="KW-1185">Reference proteome</keyword>